<accession>A0A0L0W830</accession>
<dbReference type="EMBL" id="LGSS01000014">
    <property type="protein sequence ID" value="KNF07597.1"/>
    <property type="molecule type" value="Genomic_DNA"/>
</dbReference>
<evidence type="ECO:0000313" key="1">
    <source>
        <dbReference type="EMBL" id="KNF07597.1"/>
    </source>
</evidence>
<dbReference type="RefSeq" id="WP_050356034.1">
    <property type="nucleotide sequence ID" value="NZ_LGSS01000014.1"/>
</dbReference>
<sequence length="109" mass="12616">MSKKILKLSIEPSKVIEVLKGHNFSDLVHEEFHQLENEKYIGTLIYEKFFYKVERKVSVIIIVDNLKDFTEIRIISTGTSQGLIFDFDWGASGNVIEYVSGVLKEYIIE</sequence>
<name>A0A0L0W830_GOTPU</name>
<dbReference type="OrthoDB" id="4774735at2"/>
<dbReference type="Proteomes" id="UP000037267">
    <property type="component" value="Unassembled WGS sequence"/>
</dbReference>
<evidence type="ECO:0000313" key="2">
    <source>
        <dbReference type="Proteomes" id="UP000037267"/>
    </source>
</evidence>
<dbReference type="AlphaFoldDB" id="A0A0L0W830"/>
<gene>
    <name evidence="1" type="ORF">CLPU_14c00150</name>
</gene>
<dbReference type="Pfam" id="PF19524">
    <property type="entry name" value="DUF6054"/>
    <property type="match status" value="1"/>
</dbReference>
<protein>
    <submittedName>
        <fullName evidence="1">Uncharacterized protein</fullName>
    </submittedName>
</protein>
<keyword evidence="2" id="KW-1185">Reference proteome</keyword>
<organism evidence="1 2">
    <name type="scientific">Gottschalkia purinilytica</name>
    <name type="common">Clostridium purinilyticum</name>
    <dbReference type="NCBI Taxonomy" id="1503"/>
    <lineage>
        <taxon>Bacteria</taxon>
        <taxon>Bacillati</taxon>
        <taxon>Bacillota</taxon>
        <taxon>Tissierellia</taxon>
        <taxon>Tissierellales</taxon>
        <taxon>Gottschalkiaceae</taxon>
        <taxon>Gottschalkia</taxon>
    </lineage>
</organism>
<dbReference type="InterPro" id="IPR046117">
    <property type="entry name" value="DUF6054"/>
</dbReference>
<comment type="caution">
    <text evidence="1">The sequence shown here is derived from an EMBL/GenBank/DDBJ whole genome shotgun (WGS) entry which is preliminary data.</text>
</comment>
<proteinExistence type="predicted"/>
<reference evidence="2" key="1">
    <citation type="submission" date="2015-07" db="EMBL/GenBank/DDBJ databases">
        <title>Draft genome sequence of the purine-degrading Gottschalkia purinilyticum DSM 1384 (formerly Clostridium purinilyticum).</title>
        <authorList>
            <person name="Poehlein A."/>
            <person name="Schiel-Bengelsdorf B."/>
            <person name="Bengelsdorf F.R."/>
            <person name="Daniel R."/>
            <person name="Duerre P."/>
        </authorList>
    </citation>
    <scope>NUCLEOTIDE SEQUENCE [LARGE SCALE GENOMIC DNA]</scope>
    <source>
        <strain evidence="2">DSM 1384</strain>
    </source>
</reference>
<dbReference type="STRING" id="1503.CLPU_14c00150"/>